<dbReference type="InterPro" id="IPR015590">
    <property type="entry name" value="Aldehyde_DH_dom"/>
</dbReference>
<dbReference type="SUPFAM" id="SSF53720">
    <property type="entry name" value="ALDH-like"/>
    <property type="match status" value="1"/>
</dbReference>
<dbReference type="Pfam" id="PF00171">
    <property type="entry name" value="Aldedh"/>
    <property type="match status" value="1"/>
</dbReference>
<dbReference type="FunFam" id="3.40.309.10:FF:000009">
    <property type="entry name" value="Aldehyde dehydrogenase A"/>
    <property type="match status" value="1"/>
</dbReference>
<evidence type="ECO:0000259" key="6">
    <source>
        <dbReference type="Pfam" id="PF00171"/>
    </source>
</evidence>
<dbReference type="PANTHER" id="PTHR42986">
    <property type="entry name" value="BENZALDEHYDE DEHYDROGENASE YFMT"/>
    <property type="match status" value="1"/>
</dbReference>
<dbReference type="AlphaFoldDB" id="A0A2Z4MCG9"/>
<evidence type="ECO:0000256" key="5">
    <source>
        <dbReference type="RuleBase" id="RU003345"/>
    </source>
</evidence>
<proteinExistence type="inferred from homology"/>
<dbReference type="Proteomes" id="UP000036061">
    <property type="component" value="Chromosome"/>
</dbReference>
<feature type="domain" description="Aldehyde dehydrogenase" evidence="6">
    <location>
        <begin position="14"/>
        <end position="473"/>
    </location>
</feature>
<comment type="similarity">
    <text evidence="1 5">Belongs to the aldehyde dehydrogenase family.</text>
</comment>
<evidence type="ECO:0000313" key="8">
    <source>
        <dbReference type="Proteomes" id="UP000036061"/>
    </source>
</evidence>
<evidence type="ECO:0000313" key="7">
    <source>
        <dbReference type="EMBL" id="AWX54186.1"/>
    </source>
</evidence>
<dbReference type="InterPro" id="IPR016161">
    <property type="entry name" value="Ald_DH/histidinol_DH"/>
</dbReference>
<dbReference type="PANTHER" id="PTHR42986:SF1">
    <property type="entry name" value="BENZALDEHYDE DEHYDROGENASE YFMT"/>
    <property type="match status" value="1"/>
</dbReference>
<keyword evidence="3" id="KW-0520">NAD</keyword>
<gene>
    <name evidence="7" type="ORF">AB432_003640</name>
</gene>
<dbReference type="Gene3D" id="3.40.309.10">
    <property type="entry name" value="Aldehyde Dehydrogenase, Chain A, domain 2"/>
    <property type="match status" value="1"/>
</dbReference>
<evidence type="ECO:0000256" key="4">
    <source>
        <dbReference type="PROSITE-ProRule" id="PRU10007"/>
    </source>
</evidence>
<dbReference type="RefSeq" id="WP_048031078.1">
    <property type="nucleotide sequence ID" value="NZ_CP030117.1"/>
</dbReference>
<feature type="active site" evidence="4">
    <location>
        <position position="252"/>
    </location>
</feature>
<dbReference type="GO" id="GO:0016620">
    <property type="term" value="F:oxidoreductase activity, acting on the aldehyde or oxo group of donors, NAD or NADP as acceptor"/>
    <property type="evidence" value="ECO:0007669"/>
    <property type="project" value="InterPro"/>
</dbReference>
<organism evidence="7 8">
    <name type="scientific">Brevibacillus brevis</name>
    <name type="common">Bacillus brevis</name>
    <dbReference type="NCBI Taxonomy" id="1393"/>
    <lineage>
        <taxon>Bacteria</taxon>
        <taxon>Bacillati</taxon>
        <taxon>Bacillota</taxon>
        <taxon>Bacilli</taxon>
        <taxon>Bacillales</taxon>
        <taxon>Paenibacillaceae</taxon>
        <taxon>Brevibacillus</taxon>
    </lineage>
</organism>
<evidence type="ECO:0000256" key="2">
    <source>
        <dbReference type="ARBA" id="ARBA00023002"/>
    </source>
</evidence>
<dbReference type="Gene3D" id="3.40.605.10">
    <property type="entry name" value="Aldehyde Dehydrogenase, Chain A, domain 1"/>
    <property type="match status" value="1"/>
</dbReference>
<accession>A0A2Z4MCG9</accession>
<dbReference type="InterPro" id="IPR029510">
    <property type="entry name" value="Ald_DH_CS_GLU"/>
</dbReference>
<evidence type="ECO:0000256" key="3">
    <source>
        <dbReference type="ARBA" id="ARBA00023027"/>
    </source>
</evidence>
<name>A0A2Z4MCG9_BREBE</name>
<evidence type="ECO:0000256" key="1">
    <source>
        <dbReference type="ARBA" id="ARBA00009986"/>
    </source>
</evidence>
<keyword evidence="2 5" id="KW-0560">Oxidoreductase</keyword>
<sequence length="484" mass="53439">MADKFSMQYINGVWREGSSDYVYENVNPYNGDVVARMKLANRNDIDEAYQAAKQAQKKWAQASADEKKQVLRRAAQLMQERKDEYIGIMIKETGSSFVKAMAEFMVSVGMIVASIEYVDRMYEPQIFPGTVPGKENHVYRHPIGVIGVITPFNFPLMSAMRVIAPAIAVGDALVLKPDSGTYMSGGPFIADIFEQAGLPKGVLNVVGYDIAEVGDYLIEHPVPRIISFTGSTNVGRHIGALCGQHLKRVSLELGGNNPFVVLEDADLDAAIDAAVFGKFFNVGQVCVCTNRMFVHRKHYDEFVRRFAERAEQLPYGDPIDPKVIIGPLINERQMQKVIGIAEDAKQDGARVVLEGKRIGNILTPYVFADVKQESRLAQTEIFGPIATIIPFESDEEVLEWANNTEYGLSGAVFTQDLEKGIAFARAVESGMTHVNDATANLDMNAPFGGEKSSGIGRYGGEIGLEEFTTVKWVSVQTEPRKFPF</sequence>
<dbReference type="InterPro" id="IPR016163">
    <property type="entry name" value="Ald_DH_C"/>
</dbReference>
<dbReference type="PROSITE" id="PS00687">
    <property type="entry name" value="ALDEHYDE_DEHYDR_GLU"/>
    <property type="match status" value="1"/>
</dbReference>
<dbReference type="InterPro" id="IPR016162">
    <property type="entry name" value="Ald_DH_N"/>
</dbReference>
<protein>
    <submittedName>
        <fullName evidence="7">Aldehyde dehydrogenase</fullName>
    </submittedName>
</protein>
<reference evidence="7 8" key="1">
    <citation type="journal article" date="2015" name="Genome Announc.">
        <title>Draft Genome Sequence of Brevibacillus brevis DZQ7, a Plant Growth-Promoting Rhizobacterium with Broad-Spectrum Antimicrobial Activity.</title>
        <authorList>
            <person name="Hou Q."/>
            <person name="Wang C."/>
            <person name="Hou X."/>
            <person name="Xia Z."/>
            <person name="Ye J."/>
            <person name="Liu K."/>
            <person name="Liu H."/>
            <person name="Wang J."/>
            <person name="Guo H."/>
            <person name="Yu X."/>
            <person name="Yang Y."/>
            <person name="Du B."/>
            <person name="Ding Y."/>
        </authorList>
    </citation>
    <scope>NUCLEOTIDE SEQUENCE [LARGE SCALE GENOMIC DNA]</scope>
    <source>
        <strain evidence="7 8">DZQ7</strain>
    </source>
</reference>
<dbReference type="EMBL" id="CP030117">
    <property type="protein sequence ID" value="AWX54186.1"/>
    <property type="molecule type" value="Genomic_DNA"/>
</dbReference>